<dbReference type="Pfam" id="PF02899">
    <property type="entry name" value="Phage_int_SAM_1"/>
    <property type="match status" value="1"/>
</dbReference>
<protein>
    <submittedName>
        <fullName evidence="7 8">Integrase</fullName>
    </submittedName>
</protein>
<dbReference type="InterPro" id="IPR013762">
    <property type="entry name" value="Integrase-like_cat_sf"/>
</dbReference>
<dbReference type="GO" id="GO:0006310">
    <property type="term" value="P:DNA recombination"/>
    <property type="evidence" value="ECO:0007669"/>
    <property type="project" value="UniProtKB-KW"/>
</dbReference>
<evidence type="ECO:0000313" key="8">
    <source>
        <dbReference type="EMBL" id="TNM67040.1"/>
    </source>
</evidence>
<dbReference type="EMBL" id="VDMO01000034">
    <property type="protein sequence ID" value="TNM67040.1"/>
    <property type="molecule type" value="Genomic_DNA"/>
</dbReference>
<dbReference type="SUPFAM" id="SSF56349">
    <property type="entry name" value="DNA breaking-rejoining enzymes"/>
    <property type="match status" value="1"/>
</dbReference>
<evidence type="ECO:0000259" key="6">
    <source>
        <dbReference type="PROSITE" id="PS51900"/>
    </source>
</evidence>
<dbReference type="PANTHER" id="PTHR30349">
    <property type="entry name" value="PHAGE INTEGRASE-RELATED"/>
    <property type="match status" value="1"/>
</dbReference>
<dbReference type="InterPro" id="IPR004107">
    <property type="entry name" value="Integrase_SAM-like_N"/>
</dbReference>
<evidence type="ECO:0000256" key="3">
    <source>
        <dbReference type="ARBA" id="ARBA00023172"/>
    </source>
</evidence>
<organism evidence="8 9">
    <name type="scientific">Deinococcus radiopugnans ATCC 19172</name>
    <dbReference type="NCBI Taxonomy" id="585398"/>
    <lineage>
        <taxon>Bacteria</taxon>
        <taxon>Thermotogati</taxon>
        <taxon>Deinococcota</taxon>
        <taxon>Deinococci</taxon>
        <taxon>Deinococcales</taxon>
        <taxon>Deinococcaceae</taxon>
        <taxon>Deinococcus</taxon>
    </lineage>
</organism>
<dbReference type="AlphaFoldDB" id="A0A5C4XWG6"/>
<dbReference type="GO" id="GO:0015074">
    <property type="term" value="P:DNA integration"/>
    <property type="evidence" value="ECO:0007669"/>
    <property type="project" value="UniProtKB-KW"/>
</dbReference>
<proteinExistence type="predicted"/>
<comment type="caution">
    <text evidence="8">The sequence shown here is derived from an EMBL/GenBank/DDBJ whole genome shotgun (WGS) entry which is preliminary data.</text>
</comment>
<dbReference type="EMBL" id="JACHEW010000036">
    <property type="protein sequence ID" value="MBB6018628.1"/>
    <property type="molecule type" value="Genomic_DNA"/>
</dbReference>
<name>A0A5C4XWG6_9DEIO</name>
<keyword evidence="1" id="KW-0229">DNA integration</keyword>
<sequence length="322" mass="35242">MSLELMAANLDLQGRADRVAHLDPDSLKKAALRAARDTDAEGLWALLEAYLVTRGGRGARVSVNTLGAYRTGLDTFLAWAAPAGVSLLRPGPNAGFRYVRHLEGAGLAPSSVRVRLSAGKALYAALRWTGACEAAPFLDVRAPGDPVPRWEKRKPYSTDDVALLLRHAGMQDAVIVVLGAHVGLRATEMTTLLRKDLHLDAPEPYLTVTGKRQRRQEVALSPTAIKVLRTWLAATPNYGPRVLTIHTRQSVENALKRLCQEAGVRYGGREVHGLRHSAGTRIYSESGDLLAVRDHLRHRTVDSSEIYVDYARAGRKKPVGDW</sequence>
<evidence type="ECO:0000256" key="1">
    <source>
        <dbReference type="ARBA" id="ARBA00022908"/>
    </source>
</evidence>
<feature type="domain" description="Core-binding (CB)" evidence="6">
    <location>
        <begin position="41"/>
        <end position="127"/>
    </location>
</feature>
<reference evidence="7 10" key="2">
    <citation type="submission" date="2020-08" db="EMBL/GenBank/DDBJ databases">
        <title>Genomic Encyclopedia of Type Strains, Phase IV (KMG-IV): sequencing the most valuable type-strain genomes for metagenomic binning, comparative biology and taxonomic classification.</title>
        <authorList>
            <person name="Goeker M."/>
        </authorList>
    </citation>
    <scope>NUCLEOTIDE SEQUENCE [LARGE SCALE GENOMIC DNA]</scope>
    <source>
        <strain evidence="7 10">DSM 12027</strain>
    </source>
</reference>
<dbReference type="Proteomes" id="UP000629870">
    <property type="component" value="Unassembled WGS sequence"/>
</dbReference>
<accession>A0A5C4XWG6</accession>
<keyword evidence="10" id="KW-1185">Reference proteome</keyword>
<dbReference type="PANTHER" id="PTHR30349:SF81">
    <property type="entry name" value="TYROSINE RECOMBINASE XERC"/>
    <property type="match status" value="1"/>
</dbReference>
<dbReference type="CDD" id="cd00397">
    <property type="entry name" value="DNA_BRE_C"/>
    <property type="match status" value="1"/>
</dbReference>
<dbReference type="Gene3D" id="1.10.443.10">
    <property type="entry name" value="Intergrase catalytic core"/>
    <property type="match status" value="1"/>
</dbReference>
<dbReference type="InterPro" id="IPR010998">
    <property type="entry name" value="Integrase_recombinase_N"/>
</dbReference>
<dbReference type="Pfam" id="PF00589">
    <property type="entry name" value="Phage_integrase"/>
    <property type="match status" value="1"/>
</dbReference>
<reference evidence="8 9" key="1">
    <citation type="submission" date="2019-06" db="EMBL/GenBank/DDBJ databases">
        <title>Genome sequence of Deinococcus radiopugnans ATCC 19172.</title>
        <authorList>
            <person name="Maclea K.S."/>
            <person name="Maynard C.R."/>
        </authorList>
    </citation>
    <scope>NUCLEOTIDE SEQUENCE [LARGE SCALE GENOMIC DNA]</scope>
    <source>
        <strain evidence="8 9">ATCC 19172</strain>
    </source>
</reference>
<dbReference type="OrthoDB" id="58653at2"/>
<dbReference type="InterPro" id="IPR011010">
    <property type="entry name" value="DNA_brk_join_enz"/>
</dbReference>
<evidence type="ECO:0000313" key="9">
    <source>
        <dbReference type="Proteomes" id="UP000313988"/>
    </source>
</evidence>
<evidence type="ECO:0000313" key="7">
    <source>
        <dbReference type="EMBL" id="MBB6018628.1"/>
    </source>
</evidence>
<evidence type="ECO:0000313" key="10">
    <source>
        <dbReference type="Proteomes" id="UP000629870"/>
    </source>
</evidence>
<dbReference type="PROSITE" id="PS51900">
    <property type="entry name" value="CB"/>
    <property type="match status" value="1"/>
</dbReference>
<dbReference type="InterPro" id="IPR002104">
    <property type="entry name" value="Integrase_catalytic"/>
</dbReference>
<evidence type="ECO:0000256" key="4">
    <source>
        <dbReference type="PROSITE-ProRule" id="PRU01248"/>
    </source>
</evidence>
<dbReference type="InterPro" id="IPR044068">
    <property type="entry name" value="CB"/>
</dbReference>
<evidence type="ECO:0000256" key="2">
    <source>
        <dbReference type="ARBA" id="ARBA00023125"/>
    </source>
</evidence>
<feature type="domain" description="Tyr recombinase" evidence="5">
    <location>
        <begin position="151"/>
        <end position="321"/>
    </location>
</feature>
<dbReference type="InterPro" id="IPR050090">
    <property type="entry name" value="Tyrosine_recombinase_XerCD"/>
</dbReference>
<gene>
    <name evidence="8" type="ORF">FHR04_18910</name>
    <name evidence="7" type="ORF">HNQ04_003909</name>
</gene>
<keyword evidence="2 4" id="KW-0238">DNA-binding</keyword>
<keyword evidence="3" id="KW-0233">DNA recombination</keyword>
<dbReference type="PROSITE" id="PS51898">
    <property type="entry name" value="TYR_RECOMBINASE"/>
    <property type="match status" value="1"/>
</dbReference>
<dbReference type="GO" id="GO:0003677">
    <property type="term" value="F:DNA binding"/>
    <property type="evidence" value="ECO:0007669"/>
    <property type="project" value="UniProtKB-UniRule"/>
</dbReference>
<dbReference type="RefSeq" id="WP_139404757.1">
    <property type="nucleotide sequence ID" value="NZ_JACHEW010000036.1"/>
</dbReference>
<dbReference type="Gene3D" id="1.10.150.130">
    <property type="match status" value="1"/>
</dbReference>
<evidence type="ECO:0000259" key="5">
    <source>
        <dbReference type="PROSITE" id="PS51898"/>
    </source>
</evidence>
<dbReference type="Proteomes" id="UP000313988">
    <property type="component" value="Unassembled WGS sequence"/>
</dbReference>